<dbReference type="RefSeq" id="WP_190927566.1">
    <property type="nucleotide sequence ID" value="NZ_JACXJA010000013.1"/>
</dbReference>
<dbReference type="Proteomes" id="UP000639396">
    <property type="component" value="Unassembled WGS sequence"/>
</dbReference>
<proteinExistence type="predicted"/>
<organism evidence="1 2">
    <name type="scientific">Paenibacillus oceani</name>
    <dbReference type="NCBI Taxonomy" id="2772510"/>
    <lineage>
        <taxon>Bacteria</taxon>
        <taxon>Bacillati</taxon>
        <taxon>Bacillota</taxon>
        <taxon>Bacilli</taxon>
        <taxon>Bacillales</taxon>
        <taxon>Paenibacillaceae</taxon>
        <taxon>Paenibacillus</taxon>
    </lineage>
</organism>
<sequence>MKLSLRVWPARFIEDDHFEQFRSLLQPYRHAIDELALILEFVYSGYTPLDTFRTWCETLAVRAETLRQDGFRVGVNTVSIGGLNDAWDWYPTFGQPMISHDGTVATSPFCPNHESFYTYLTDKYRLIAEAGVDFIWVDDDCRIHHHRPATHPCFCPTCLDVFNRTNGGAHTREELVALLDSPEGGAYREQWVEHNIATIERMLGVIERAVHGVDPEIELGLMTGTLEWTTYSGAAFDRWMKALKAVKGRPGGGFYSDHAPAGMLFKSIECARQSELYPDVVSDVQYELETFPQQRYMKSARIIKTECTVAMASGVNGIIGHILKSEKGSIAEYGDWLEALTDMKPLWETMDRISRGLEPLGLYPALSQKFEARRKVDRSGWFKNSSGTTASYILHELGIPFSLKPESSCGVVLSGDMAQGYSRDELLDMLSKGVLIDGPTLELLTEQGLGEYCGVRVVGKYNNGVMEQHTADELNAPYIGEQRVARSTHLHENGYVLEPLSDHGVRVLSELISYTGINLGPAFTLYENSLGGRVAVHGYAPWSCLYSGAKRLQLIRTLDWISRESLPIVVKERSLKVVPYIKSSADRLRSLILLVNASLDETGEFETELRIPAGRLRRLELTGNPVLIPEECIRRNNGITYVTLTNIKPWDFVVLSTDE</sequence>
<dbReference type="EMBL" id="JACXJA010000013">
    <property type="protein sequence ID" value="MBD2862554.1"/>
    <property type="molecule type" value="Genomic_DNA"/>
</dbReference>
<protein>
    <submittedName>
        <fullName evidence="1">Uncharacterized protein</fullName>
    </submittedName>
</protein>
<reference evidence="1" key="1">
    <citation type="submission" date="2020-09" db="EMBL/GenBank/DDBJ databases">
        <title>A novel bacterium of genus Paenibacillus, isolated from South China Sea.</title>
        <authorList>
            <person name="Huang H."/>
            <person name="Mo K."/>
            <person name="Hu Y."/>
        </authorList>
    </citation>
    <scope>NUCLEOTIDE SEQUENCE</scope>
    <source>
        <strain evidence="1">IB182363</strain>
    </source>
</reference>
<evidence type="ECO:0000313" key="1">
    <source>
        <dbReference type="EMBL" id="MBD2862554.1"/>
    </source>
</evidence>
<accession>A0A927C815</accession>
<name>A0A927C815_9BACL</name>
<keyword evidence="2" id="KW-1185">Reference proteome</keyword>
<dbReference type="AlphaFoldDB" id="A0A927C815"/>
<comment type="caution">
    <text evidence="1">The sequence shown here is derived from an EMBL/GenBank/DDBJ whole genome shotgun (WGS) entry which is preliminary data.</text>
</comment>
<gene>
    <name evidence="1" type="ORF">IDH45_11220</name>
</gene>
<evidence type="ECO:0000313" key="2">
    <source>
        <dbReference type="Proteomes" id="UP000639396"/>
    </source>
</evidence>